<organism evidence="2 3">
    <name type="scientific">Chromohalobacter canadensis</name>
    <dbReference type="NCBI Taxonomy" id="141389"/>
    <lineage>
        <taxon>Bacteria</taxon>
        <taxon>Pseudomonadati</taxon>
        <taxon>Pseudomonadota</taxon>
        <taxon>Gammaproteobacteria</taxon>
        <taxon>Oceanospirillales</taxon>
        <taxon>Halomonadaceae</taxon>
        <taxon>Chromohalobacter</taxon>
    </lineage>
</organism>
<dbReference type="Proteomes" id="UP001321908">
    <property type="component" value="Chromosome"/>
</dbReference>
<dbReference type="EMBL" id="CP140151">
    <property type="protein sequence ID" value="WQH07783.1"/>
    <property type="molecule type" value="Genomic_DNA"/>
</dbReference>
<evidence type="ECO:0008006" key="4">
    <source>
        <dbReference type="Google" id="ProtNLM"/>
    </source>
</evidence>
<evidence type="ECO:0000313" key="3">
    <source>
        <dbReference type="Proteomes" id="UP001321908"/>
    </source>
</evidence>
<gene>
    <name evidence="2" type="ORF">SR908_09760</name>
</gene>
<keyword evidence="1" id="KW-0812">Transmembrane</keyword>
<proteinExistence type="predicted"/>
<feature type="transmembrane region" description="Helical" evidence="1">
    <location>
        <begin position="105"/>
        <end position="129"/>
    </location>
</feature>
<evidence type="ECO:0000256" key="1">
    <source>
        <dbReference type="SAM" id="Phobius"/>
    </source>
</evidence>
<accession>A0ABZ0Y6W3</accession>
<dbReference type="RefSeq" id="WP_216647299.1">
    <property type="nucleotide sequence ID" value="NZ_CP140151.1"/>
</dbReference>
<sequence>MALFTFLLNVPWEFLQVPLYQDMPSMPHWTAVKACMQAAAGDALIGLVAYWVVALWRRRRGWLWRYGLKECAAFVLAGLVITVGLEWYATAIAQRWSYAPVMPTLPWLGTGLTPLLQWLLLPPLFLWIASRHLAGTAALQTRGN</sequence>
<keyword evidence="1" id="KW-1133">Transmembrane helix</keyword>
<name>A0ABZ0Y6W3_9GAMM</name>
<protein>
    <recommendedName>
        <fullName evidence="4">Rod shape-determining protein MreD</fullName>
    </recommendedName>
</protein>
<keyword evidence="3" id="KW-1185">Reference proteome</keyword>
<feature type="transmembrane region" description="Helical" evidence="1">
    <location>
        <begin position="73"/>
        <end position="93"/>
    </location>
</feature>
<evidence type="ECO:0000313" key="2">
    <source>
        <dbReference type="EMBL" id="WQH07783.1"/>
    </source>
</evidence>
<keyword evidence="1" id="KW-0472">Membrane</keyword>
<reference evidence="2 3" key="1">
    <citation type="submission" date="2023-11" db="EMBL/GenBank/DDBJ databases">
        <title>MicrobeMod: A computational toolkit for identifying prokaryotic methylation and restriction-modification with nanopore sequencing.</title>
        <authorList>
            <person name="Crits-Christoph A."/>
            <person name="Kang S.C."/>
            <person name="Lee H."/>
            <person name="Ostrov N."/>
        </authorList>
    </citation>
    <scope>NUCLEOTIDE SEQUENCE [LARGE SCALE GENOMIC DNA]</scope>
    <source>
        <strain evidence="2 3">ATCC 43984</strain>
    </source>
</reference>
<feature type="transmembrane region" description="Helical" evidence="1">
    <location>
        <begin position="31"/>
        <end position="53"/>
    </location>
</feature>